<dbReference type="InterPro" id="IPR038461">
    <property type="entry name" value="Schlafen_AlbA_2_dom_sf"/>
</dbReference>
<evidence type="ECO:0000259" key="1">
    <source>
        <dbReference type="Pfam" id="PF04326"/>
    </source>
</evidence>
<keyword evidence="3" id="KW-1185">Reference proteome</keyword>
<sequence length="405" mass="44107">MIPRTRLEDVTEADIQRLIDNGVRESRTLDFKRELDLTHDGKLTPDEKGKLAEDVCAFANAFGGDLVIGLEPFPRTEGDSAVARAIVPVRVTNPDAMLLDLVNSLRDALEPQLATLHARPVPVAGGGHVIVIRVGPSPNAPHRAVRRGGGHFFLRNSVGKEPMDIHAIRTAFAHAEGLPKRAQAFRELRLTALRERRSQVPLRPGPLLVVHLIPVLSLTRADEHPIEDLKRAAQHLLRAQPATNLLGSLMTNFEGVICTGTRDAQGQSDAYAQVFRDGCIELVGSLLTLNEGQPARSTIFPQQYELTLVQHDLPVSLQALETLGIPAPAYLCLSLLNVREHQVRVTTGVGPMYRMFPAHLSDVVSAPVYLDTFEGAPAIMVGPAIDTVWNAVGVDHSETGLPGRR</sequence>
<dbReference type="Gene3D" id="3.30.950.30">
    <property type="entry name" value="Schlafen, AAA domain"/>
    <property type="match status" value="1"/>
</dbReference>
<proteinExistence type="predicted"/>
<organism evidence="2 3">
    <name type="scientific">Burkholderia paludis</name>
    <dbReference type="NCBI Taxonomy" id="1506587"/>
    <lineage>
        <taxon>Bacteria</taxon>
        <taxon>Pseudomonadati</taxon>
        <taxon>Pseudomonadota</taxon>
        <taxon>Betaproteobacteria</taxon>
        <taxon>Burkholderiales</taxon>
        <taxon>Burkholderiaceae</taxon>
        <taxon>Burkholderia</taxon>
        <taxon>Burkholderia cepacia complex</taxon>
    </lineage>
</organism>
<dbReference type="AlphaFoldDB" id="A0A6J5F9N0"/>
<reference evidence="2 3" key="1">
    <citation type="submission" date="2019-09" db="EMBL/GenBank/DDBJ databases">
        <authorList>
            <person name="Depoorter E."/>
        </authorList>
    </citation>
    <scope>NUCLEOTIDE SEQUENCE [LARGE SCALE GENOMIC DNA]</scope>
    <source>
        <strain evidence="2">LMG 30113</strain>
    </source>
</reference>
<dbReference type="InterPro" id="IPR007421">
    <property type="entry name" value="Schlafen_AlbA_2_dom"/>
</dbReference>
<name>A0A6J5F9N0_9BURK</name>
<dbReference type="Proteomes" id="UP000494330">
    <property type="component" value="Unassembled WGS sequence"/>
</dbReference>
<protein>
    <submittedName>
        <fullName evidence="2">Transcriptional regulator</fullName>
    </submittedName>
</protein>
<gene>
    <name evidence="2" type="ORF">BPA30113_07421</name>
</gene>
<feature type="domain" description="Schlafen AlbA-2" evidence="1">
    <location>
        <begin position="25"/>
        <end position="163"/>
    </location>
</feature>
<evidence type="ECO:0000313" key="3">
    <source>
        <dbReference type="Proteomes" id="UP000494330"/>
    </source>
</evidence>
<dbReference type="EMBL" id="CABVQD010000057">
    <property type="protein sequence ID" value="VWC47355.1"/>
    <property type="molecule type" value="Genomic_DNA"/>
</dbReference>
<accession>A0A6J5F9N0</accession>
<dbReference type="Pfam" id="PF04326">
    <property type="entry name" value="SLFN_AlbA_2"/>
    <property type="match status" value="1"/>
</dbReference>
<evidence type="ECO:0000313" key="2">
    <source>
        <dbReference type="EMBL" id="VWC47355.1"/>
    </source>
</evidence>